<dbReference type="AlphaFoldDB" id="A0A8J9VC00"/>
<dbReference type="Proteomes" id="UP000838412">
    <property type="component" value="Chromosome 1"/>
</dbReference>
<sequence>MPSFTSEAVWIPRRKSEGDTTSGTSVSQVVRSRQSTEEKAEARRFILTSLAEETRKIGSTNPQRNPAILPVNKLPLDLRDSDTPPLFSAHNNPTLRFLRSRSVFDREEPARPRKAAHQIDRQLAEKKKEMDRLKAAGRSNSMKAAKSAFIQKLEGDAPKTGGGTNLKRSFSTPARPGASRVPNASAVKDMLLRWCRSKTSAYDHVEITNFSSSWNDGMAFCALIHHFFPDAFDYDSLDPKNKGHNFKLAFDTAESEADIMPLLEVQDMLDMGAKPDWRCVFTYVQSLFNNLRRLEAQGLVPRGGERHQPVDNDDSDDDNEPPLYVAASVKVKTF</sequence>
<comment type="similarity">
    <text evidence="3">Belongs to the smoothelin family.</text>
</comment>
<organism evidence="6 7">
    <name type="scientific">Branchiostoma lanceolatum</name>
    <name type="common">Common lancelet</name>
    <name type="synonym">Amphioxus lanceolatum</name>
    <dbReference type="NCBI Taxonomy" id="7740"/>
    <lineage>
        <taxon>Eukaryota</taxon>
        <taxon>Metazoa</taxon>
        <taxon>Chordata</taxon>
        <taxon>Cephalochordata</taxon>
        <taxon>Leptocardii</taxon>
        <taxon>Amphioxiformes</taxon>
        <taxon>Branchiostomatidae</taxon>
        <taxon>Branchiostoma</taxon>
    </lineage>
</organism>
<dbReference type="CDD" id="cd21200">
    <property type="entry name" value="CH_SMTN-like"/>
    <property type="match status" value="1"/>
</dbReference>
<keyword evidence="7" id="KW-1185">Reference proteome</keyword>
<dbReference type="InterPro" id="IPR050540">
    <property type="entry name" value="F-actin_Monoox_Mical"/>
</dbReference>
<evidence type="ECO:0000256" key="2">
    <source>
        <dbReference type="ARBA" id="ARBA00023054"/>
    </source>
</evidence>
<dbReference type="SMART" id="SM00033">
    <property type="entry name" value="CH"/>
    <property type="match status" value="1"/>
</dbReference>
<evidence type="ECO:0000313" key="6">
    <source>
        <dbReference type="EMBL" id="CAH1232918.1"/>
    </source>
</evidence>
<keyword evidence="2" id="KW-0175">Coiled coil</keyword>
<protein>
    <submittedName>
        <fullName evidence="6">SMTN protein</fullName>
    </submittedName>
</protein>
<dbReference type="InterPro" id="IPR036872">
    <property type="entry name" value="CH_dom_sf"/>
</dbReference>
<dbReference type="FunFam" id="1.10.418.10:FF:000009">
    <property type="entry name" value="smoothelin isoform X2"/>
    <property type="match status" value="1"/>
</dbReference>
<gene>
    <name evidence="6" type="primary">SMTN</name>
    <name evidence="6" type="ORF">BLAG_LOCUS1840</name>
</gene>
<evidence type="ECO:0000256" key="1">
    <source>
        <dbReference type="ARBA" id="ARBA00022553"/>
    </source>
</evidence>
<dbReference type="PROSITE" id="PS50021">
    <property type="entry name" value="CH"/>
    <property type="match status" value="1"/>
</dbReference>
<dbReference type="Pfam" id="PF00307">
    <property type="entry name" value="CH"/>
    <property type="match status" value="1"/>
</dbReference>
<feature type="domain" description="Calponin-homology (CH)" evidence="5">
    <location>
        <begin position="185"/>
        <end position="292"/>
    </location>
</feature>
<feature type="region of interest" description="Disordered" evidence="4">
    <location>
        <begin position="1"/>
        <end position="40"/>
    </location>
</feature>
<dbReference type="SUPFAM" id="SSF47576">
    <property type="entry name" value="Calponin-homology domain, CH-domain"/>
    <property type="match status" value="1"/>
</dbReference>
<feature type="region of interest" description="Disordered" evidence="4">
    <location>
        <begin position="155"/>
        <end position="182"/>
    </location>
</feature>
<dbReference type="OrthoDB" id="10017054at2759"/>
<evidence type="ECO:0000256" key="4">
    <source>
        <dbReference type="SAM" id="MobiDB-lite"/>
    </source>
</evidence>
<feature type="compositionally biased region" description="Low complexity" evidence="4">
    <location>
        <begin position="20"/>
        <end position="33"/>
    </location>
</feature>
<evidence type="ECO:0000313" key="7">
    <source>
        <dbReference type="Proteomes" id="UP000838412"/>
    </source>
</evidence>
<dbReference type="EMBL" id="OV696686">
    <property type="protein sequence ID" value="CAH1232918.1"/>
    <property type="molecule type" value="Genomic_DNA"/>
</dbReference>
<reference evidence="6" key="1">
    <citation type="submission" date="2022-01" db="EMBL/GenBank/DDBJ databases">
        <authorList>
            <person name="Braso-Vives M."/>
        </authorList>
    </citation>
    <scope>NUCLEOTIDE SEQUENCE</scope>
</reference>
<keyword evidence="1" id="KW-0597">Phosphoprotein</keyword>
<feature type="region of interest" description="Disordered" evidence="4">
    <location>
        <begin position="299"/>
        <end position="322"/>
    </location>
</feature>
<evidence type="ECO:0000256" key="3">
    <source>
        <dbReference type="ARBA" id="ARBA00061655"/>
    </source>
</evidence>
<dbReference type="PANTHER" id="PTHR23167">
    <property type="entry name" value="CALPONIN HOMOLOGY DOMAIN-CONTAINING PROTEIN DDB_G0272472-RELATED"/>
    <property type="match status" value="1"/>
</dbReference>
<proteinExistence type="inferred from homology"/>
<dbReference type="InterPro" id="IPR001715">
    <property type="entry name" value="CH_dom"/>
</dbReference>
<name>A0A8J9VC00_BRALA</name>
<accession>A0A8J9VC00</accession>
<evidence type="ECO:0000259" key="5">
    <source>
        <dbReference type="PROSITE" id="PS50021"/>
    </source>
</evidence>
<dbReference type="PANTHER" id="PTHR23167:SF88">
    <property type="entry name" value="CALPONIN-HOMOLOGY (CH) DOMAIN-CONTAINING PROTEIN"/>
    <property type="match status" value="1"/>
</dbReference>
<feature type="compositionally biased region" description="Acidic residues" evidence="4">
    <location>
        <begin position="311"/>
        <end position="320"/>
    </location>
</feature>
<dbReference type="Gene3D" id="1.10.418.10">
    <property type="entry name" value="Calponin-like domain"/>
    <property type="match status" value="1"/>
</dbReference>